<keyword evidence="2" id="KW-1133">Transmembrane helix</keyword>
<evidence type="ECO:0000313" key="3">
    <source>
        <dbReference type="EMBL" id="MCL2915769.1"/>
    </source>
</evidence>
<feature type="transmembrane region" description="Helical" evidence="2">
    <location>
        <begin position="84"/>
        <end position="103"/>
    </location>
</feature>
<feature type="transmembrane region" description="Helical" evidence="2">
    <location>
        <begin position="42"/>
        <end position="64"/>
    </location>
</feature>
<keyword evidence="2" id="KW-0472">Membrane</keyword>
<dbReference type="EMBL" id="JAKIKT010000008">
    <property type="protein sequence ID" value="MCL2915769.1"/>
    <property type="molecule type" value="Genomic_DNA"/>
</dbReference>
<accession>A0ABT0NBG6</accession>
<gene>
    <name evidence="3" type="ORF">L2725_18605</name>
</gene>
<feature type="region of interest" description="Disordered" evidence="1">
    <location>
        <begin position="1"/>
        <end position="35"/>
    </location>
</feature>
<keyword evidence="2" id="KW-0812">Transmembrane</keyword>
<evidence type="ECO:0000313" key="4">
    <source>
        <dbReference type="Proteomes" id="UP001202831"/>
    </source>
</evidence>
<comment type="caution">
    <text evidence="3">The sequence shown here is derived from an EMBL/GenBank/DDBJ whole genome shotgun (WGS) entry which is preliminary data.</text>
</comment>
<protein>
    <submittedName>
        <fullName evidence="3">Uncharacterized protein</fullName>
    </submittedName>
</protein>
<evidence type="ECO:0000256" key="1">
    <source>
        <dbReference type="SAM" id="MobiDB-lite"/>
    </source>
</evidence>
<name>A0ABT0NBG6_9GAMM</name>
<evidence type="ECO:0000256" key="2">
    <source>
        <dbReference type="SAM" id="Phobius"/>
    </source>
</evidence>
<dbReference type="Proteomes" id="UP001202831">
    <property type="component" value="Unassembled WGS sequence"/>
</dbReference>
<feature type="transmembrane region" description="Helical" evidence="2">
    <location>
        <begin position="115"/>
        <end position="136"/>
    </location>
</feature>
<reference evidence="3 4" key="1">
    <citation type="submission" date="2022-01" db="EMBL/GenBank/DDBJ databases">
        <title>Whole genome-based taxonomy of the Shewanellaceae.</title>
        <authorList>
            <person name="Martin-Rodriguez A.J."/>
        </authorList>
    </citation>
    <scope>NUCLEOTIDE SEQUENCE [LARGE SCALE GENOMIC DNA]</scope>
    <source>
        <strain evidence="3 4">DSM 21332</strain>
    </source>
</reference>
<keyword evidence="4" id="KW-1185">Reference proteome</keyword>
<dbReference type="RefSeq" id="WP_249250331.1">
    <property type="nucleotide sequence ID" value="NZ_JAKIKT010000008.1"/>
</dbReference>
<organism evidence="3 4">
    <name type="scientific">Shewanella corallii</name>
    <dbReference type="NCBI Taxonomy" id="560080"/>
    <lineage>
        <taxon>Bacteria</taxon>
        <taxon>Pseudomonadati</taxon>
        <taxon>Pseudomonadota</taxon>
        <taxon>Gammaproteobacteria</taxon>
        <taxon>Alteromonadales</taxon>
        <taxon>Shewanellaceae</taxon>
        <taxon>Shewanella</taxon>
    </lineage>
</organism>
<proteinExistence type="predicted"/>
<sequence>MSSSAFEKVAADGQPGSTPEISEPTANGVKPKKGKQQDKPRWLMILLFILSALYLLPEAIFNARLVQVAGGGSMDSNELHLVELFGRTISGIGVSLLLADWLLKGWLVRTVPRVIMGFVVITALAWPTVFFGQKLLIDKLLVDPSTAQQRQEAFFASILRSGLATNAVNISGLPYDPEHATKPEEMTFLALMGGLVYANSEFLGHVDQQKHAIVERYITNRAGTDFDNYYARYKGMRERLIGGWEEYQSGVKRYNAAIASSPARADKAWEQVESEVATGWNKYQKAQQAYWGRAEVRAQEMAPKIARLFDERNDCIERYQTKRKNPERLNSCIRSIDKDHERLLDKYHLSYQPLDYWLIRKEGRIKGETTIGQSVMTLGLSALVAGLEHLTGDAGEQVIHWVYSRDVSDYTPKIMGLWQEKFEKETGYPMGIADLQTFRQHAVTARKVRARLAKEGIQLASTWQINQIGSFQNAVAKRVKQEADGKWNREMRKQGWQLKPNLSWGQFQRSETIQARIKREMGERYYVSPMLADWNNKEFYRFAIVPNIKRETEHWIGYLDASLSQFADGGPLAEEGKNALRSVLVPPISMGLSLLLVILTALKLPLKFWQLVRPGQVPNTLRDTAISMGLILAVVIVPLAMLESKFTAGESTAGYFFDQVEQQSSPVTAMALRWVVHTQPVVQPLGYGLDEVFGVTDWFSDNLEHSIGLLDASVMPVLAAGTGAKTQVSEVIDDKGMLRLIPLTVKSNAPGARIRIMNIKPKYKAGMQLPVSNYDIQVSAPGYQTERHWVQHNQHQNVHEFNLKSE</sequence>